<feature type="region of interest" description="Disordered" evidence="1">
    <location>
        <begin position="536"/>
        <end position="627"/>
    </location>
</feature>
<evidence type="ECO:0000313" key="3">
    <source>
        <dbReference type="Proteomes" id="UP001285441"/>
    </source>
</evidence>
<evidence type="ECO:0000313" key="2">
    <source>
        <dbReference type="EMBL" id="KAK3389699.1"/>
    </source>
</evidence>
<sequence>MAGVQIGDIVRLTELAWQVYNYGFSTEGRASRQYAEFFADVEHLAGQLSLLVQVVNGAQQTLQTHASGHAPRPRWHLGSFLDIVGDYQSTLTECNVLIEANNRYRDTRNPARNIEWNVLVQPSVRRLRERILLHNTRIQHALRPFEIDLLTRIYEDLAHRIDVVDNRVQKLQDDLRALTGFLVPTLAEALESQKRHRIHRVDVPAEINLQLEDEFGLHPQIIDGGYPSLRTMADSFIRSYDHSIVSFVPSDTIKSPPLTQYIPLLKCQFLIDKIQDSQELLDAPRLSHWPSFIKSLEEKLSNECRRFNEEMTAPEIPSIVDVEDMLFLWPVEPQTQPFDTVTARLMMEDLLEAPLAARDPTHHKRLRLMRHAGTSDDRYRLIITVSIDGQLALHRRVVDFDISSSVLNPVYALPSRQRVPLEVLLEENNNIHRLVFLHRSDLYRFQQALTGFKVVDDYAEDYANAIFVAAGQASDSTEDVSLQLWIPRRLDGSFITDDSSTTYTTTGNASLFDNSSTYQRRDSAASFSTNFGQWPSQPNFRSVTASPASMSQRQGTVSNVPIIRQPANTQRSPVSPGPSSRPSYSSVANTLPPTSPTRNNTPLINEVHSRRSSIRAGGSNSSSASDHSVTIRAGTGIIYNKPTKPFLVLFTKNPNDGTTSLVTLAIDEGTKPNPERCKCRQAPEVCRITAIEQQRGARPLSVLRRPGAWNLLQLAPLRRRDAAATVTLATRTTRISILFRSVAARKTFGGGWCECDTSREGLENDCMKRQGHVGLFGQVNVLYRRQITKWHERNENRVDLDDQPPQTGLG</sequence>
<proteinExistence type="predicted"/>
<feature type="compositionally biased region" description="Low complexity" evidence="1">
    <location>
        <begin position="572"/>
        <end position="586"/>
    </location>
</feature>
<dbReference type="AlphaFoldDB" id="A0AAE0NY11"/>
<accession>A0AAE0NY11</accession>
<keyword evidence="3" id="KW-1185">Reference proteome</keyword>
<feature type="compositionally biased region" description="Low complexity" evidence="1">
    <location>
        <begin position="614"/>
        <end position="625"/>
    </location>
</feature>
<protein>
    <submittedName>
        <fullName evidence="2">Uncharacterized protein</fullName>
    </submittedName>
</protein>
<name>A0AAE0NY11_9PEZI</name>
<dbReference type="EMBL" id="JAULSW010000002">
    <property type="protein sequence ID" value="KAK3389699.1"/>
    <property type="molecule type" value="Genomic_DNA"/>
</dbReference>
<feature type="compositionally biased region" description="Polar residues" evidence="1">
    <location>
        <begin position="587"/>
        <end position="603"/>
    </location>
</feature>
<reference evidence="2" key="1">
    <citation type="journal article" date="2023" name="Mol. Phylogenet. Evol.">
        <title>Genome-scale phylogeny and comparative genomics of the fungal order Sordariales.</title>
        <authorList>
            <person name="Hensen N."/>
            <person name="Bonometti L."/>
            <person name="Westerberg I."/>
            <person name="Brannstrom I.O."/>
            <person name="Guillou S."/>
            <person name="Cros-Aarteil S."/>
            <person name="Calhoun S."/>
            <person name="Haridas S."/>
            <person name="Kuo A."/>
            <person name="Mondo S."/>
            <person name="Pangilinan J."/>
            <person name="Riley R."/>
            <person name="LaButti K."/>
            <person name="Andreopoulos B."/>
            <person name="Lipzen A."/>
            <person name="Chen C."/>
            <person name="Yan M."/>
            <person name="Daum C."/>
            <person name="Ng V."/>
            <person name="Clum A."/>
            <person name="Steindorff A."/>
            <person name="Ohm R.A."/>
            <person name="Martin F."/>
            <person name="Silar P."/>
            <person name="Natvig D.O."/>
            <person name="Lalanne C."/>
            <person name="Gautier V."/>
            <person name="Ament-Velasquez S.L."/>
            <person name="Kruys A."/>
            <person name="Hutchinson M.I."/>
            <person name="Powell A.J."/>
            <person name="Barry K."/>
            <person name="Miller A.N."/>
            <person name="Grigoriev I.V."/>
            <person name="Debuchy R."/>
            <person name="Gladieux P."/>
            <person name="Hiltunen Thoren M."/>
            <person name="Johannesson H."/>
        </authorList>
    </citation>
    <scope>NUCLEOTIDE SEQUENCE</scope>
    <source>
        <strain evidence="2">CBS 232.78</strain>
    </source>
</reference>
<organism evidence="2 3">
    <name type="scientific">Podospora didyma</name>
    <dbReference type="NCBI Taxonomy" id="330526"/>
    <lineage>
        <taxon>Eukaryota</taxon>
        <taxon>Fungi</taxon>
        <taxon>Dikarya</taxon>
        <taxon>Ascomycota</taxon>
        <taxon>Pezizomycotina</taxon>
        <taxon>Sordariomycetes</taxon>
        <taxon>Sordariomycetidae</taxon>
        <taxon>Sordariales</taxon>
        <taxon>Podosporaceae</taxon>
        <taxon>Podospora</taxon>
    </lineage>
</organism>
<comment type="caution">
    <text evidence="2">The sequence shown here is derived from an EMBL/GenBank/DDBJ whole genome shotgun (WGS) entry which is preliminary data.</text>
</comment>
<gene>
    <name evidence="2" type="ORF">B0H63DRAFT_518935</name>
</gene>
<evidence type="ECO:0000256" key="1">
    <source>
        <dbReference type="SAM" id="MobiDB-lite"/>
    </source>
</evidence>
<dbReference type="Proteomes" id="UP001285441">
    <property type="component" value="Unassembled WGS sequence"/>
</dbReference>
<reference evidence="2" key="2">
    <citation type="submission" date="2023-06" db="EMBL/GenBank/DDBJ databases">
        <authorList>
            <consortium name="Lawrence Berkeley National Laboratory"/>
            <person name="Haridas S."/>
            <person name="Hensen N."/>
            <person name="Bonometti L."/>
            <person name="Westerberg I."/>
            <person name="Brannstrom I.O."/>
            <person name="Guillou S."/>
            <person name="Cros-Aarteil S."/>
            <person name="Calhoun S."/>
            <person name="Kuo A."/>
            <person name="Mondo S."/>
            <person name="Pangilinan J."/>
            <person name="Riley R."/>
            <person name="LaButti K."/>
            <person name="Andreopoulos B."/>
            <person name="Lipzen A."/>
            <person name="Chen C."/>
            <person name="Yanf M."/>
            <person name="Daum C."/>
            <person name="Ng V."/>
            <person name="Clum A."/>
            <person name="Steindorff A."/>
            <person name="Ohm R."/>
            <person name="Martin F."/>
            <person name="Silar P."/>
            <person name="Natvig D."/>
            <person name="Lalanne C."/>
            <person name="Gautier V."/>
            <person name="Ament-velasquez S.L."/>
            <person name="Kruys A."/>
            <person name="Hutchinson M.I."/>
            <person name="Powell A.J."/>
            <person name="Barry K."/>
            <person name="Miller A.N."/>
            <person name="Grigoriev I.V."/>
            <person name="Debuchy R."/>
            <person name="Gladieux P."/>
            <person name="Thoren M.H."/>
            <person name="Johannesson H."/>
        </authorList>
    </citation>
    <scope>NUCLEOTIDE SEQUENCE</scope>
    <source>
        <strain evidence="2">CBS 232.78</strain>
    </source>
</reference>
<feature type="compositionally biased region" description="Polar residues" evidence="1">
    <location>
        <begin position="536"/>
        <end position="559"/>
    </location>
</feature>